<dbReference type="PANTHER" id="PTHR10574:SF270">
    <property type="entry name" value="LAMININ SUBUNIT GAMMA-1"/>
    <property type="match status" value="1"/>
</dbReference>
<comment type="caution">
    <text evidence="12">The sequence shown here is derived from an EMBL/GenBank/DDBJ whole genome shotgun (WGS) entry which is preliminary data.</text>
</comment>
<dbReference type="InterPro" id="IPR056863">
    <property type="entry name" value="LMN_ATRN_NET-like_EGF"/>
</dbReference>
<dbReference type="Gene3D" id="2.10.25.10">
    <property type="entry name" value="Laminin"/>
    <property type="match status" value="4"/>
</dbReference>
<dbReference type="SMART" id="SM00180">
    <property type="entry name" value="EGF_Lam"/>
    <property type="match status" value="6"/>
</dbReference>
<feature type="disulfide bond" evidence="8">
    <location>
        <begin position="124"/>
        <end position="133"/>
    </location>
</feature>
<dbReference type="GO" id="GO:0009887">
    <property type="term" value="P:animal organ morphogenesis"/>
    <property type="evidence" value="ECO:0007669"/>
    <property type="project" value="TreeGrafter"/>
</dbReference>
<feature type="disulfide bond" evidence="8">
    <location>
        <begin position="501"/>
        <end position="510"/>
    </location>
</feature>
<feature type="domain" description="Laminin IV type A" evidence="11">
    <location>
        <begin position="181"/>
        <end position="352"/>
    </location>
</feature>
<dbReference type="PROSITE" id="PS01248">
    <property type="entry name" value="EGF_LAM_1"/>
    <property type="match status" value="2"/>
</dbReference>
<dbReference type="InterPro" id="IPR050440">
    <property type="entry name" value="Laminin/Netrin_ECM"/>
</dbReference>
<keyword evidence="6" id="KW-0325">Glycoprotein</keyword>
<keyword evidence="4" id="KW-0084">Basement membrane</keyword>
<dbReference type="PANTHER" id="PTHR10574">
    <property type="entry name" value="NETRIN/LAMININ-RELATED"/>
    <property type="match status" value="1"/>
</dbReference>
<evidence type="ECO:0000259" key="11">
    <source>
        <dbReference type="PROSITE" id="PS51115"/>
    </source>
</evidence>
<evidence type="ECO:0000256" key="4">
    <source>
        <dbReference type="ARBA" id="ARBA00022869"/>
    </source>
</evidence>
<feature type="domain" description="Laminin EGF-like" evidence="10">
    <location>
        <begin position="477"/>
        <end position="528"/>
    </location>
</feature>
<evidence type="ECO:0000313" key="12">
    <source>
        <dbReference type="EMBL" id="KAI5612696.1"/>
    </source>
</evidence>
<feature type="coiled-coil region" evidence="9">
    <location>
        <begin position="655"/>
        <end position="689"/>
    </location>
</feature>
<feature type="disulfide bond" evidence="8">
    <location>
        <begin position="104"/>
        <end position="116"/>
    </location>
</feature>
<dbReference type="Pfam" id="PF24973">
    <property type="entry name" value="EGF_LMN_ATRN"/>
    <property type="match status" value="1"/>
</dbReference>
<dbReference type="FunFam" id="2.10.25.10:FF:000188">
    <property type="entry name" value="Laminin subunit gamma 2"/>
    <property type="match status" value="2"/>
</dbReference>
<dbReference type="PROSITE" id="PS50027">
    <property type="entry name" value="EGF_LAM_2"/>
    <property type="match status" value="2"/>
</dbReference>
<dbReference type="CDD" id="cd00055">
    <property type="entry name" value="EGF_Lam"/>
    <property type="match status" value="5"/>
</dbReference>
<dbReference type="SUPFAM" id="SSF57196">
    <property type="entry name" value="EGF/Laminin"/>
    <property type="match status" value="3"/>
</dbReference>
<dbReference type="SMART" id="SM00281">
    <property type="entry name" value="LamB"/>
    <property type="match status" value="1"/>
</dbReference>
<dbReference type="Pfam" id="PF00052">
    <property type="entry name" value="Laminin_B"/>
    <property type="match status" value="1"/>
</dbReference>
<dbReference type="GO" id="GO:0005604">
    <property type="term" value="C:basement membrane"/>
    <property type="evidence" value="ECO:0007669"/>
    <property type="project" value="UniProtKB-SubCell"/>
</dbReference>
<evidence type="ECO:0000256" key="5">
    <source>
        <dbReference type="ARBA" id="ARBA00023157"/>
    </source>
</evidence>
<evidence type="ECO:0000256" key="3">
    <source>
        <dbReference type="ARBA" id="ARBA00022737"/>
    </source>
</evidence>
<keyword evidence="7 8" id="KW-0424">Laminin EGF-like domain</keyword>
<dbReference type="Proteomes" id="UP001205998">
    <property type="component" value="Unassembled WGS sequence"/>
</dbReference>
<evidence type="ECO:0000256" key="8">
    <source>
        <dbReference type="PROSITE-ProRule" id="PRU00460"/>
    </source>
</evidence>
<feature type="domain" description="Laminin EGF-like" evidence="10">
    <location>
        <begin position="104"/>
        <end position="149"/>
    </location>
</feature>
<evidence type="ECO:0000256" key="1">
    <source>
        <dbReference type="ARBA" id="ARBA00004302"/>
    </source>
</evidence>
<feature type="coiled-coil region" evidence="9">
    <location>
        <begin position="992"/>
        <end position="1022"/>
    </location>
</feature>
<comment type="caution">
    <text evidence="8">Lacks conserved residue(s) required for the propagation of feature annotation.</text>
</comment>
<name>A0AAD5AAG1_SILAS</name>
<dbReference type="InterPro" id="IPR002049">
    <property type="entry name" value="LE_dom"/>
</dbReference>
<dbReference type="InterPro" id="IPR000034">
    <property type="entry name" value="Laminin_IV"/>
</dbReference>
<dbReference type="PRINTS" id="PR00011">
    <property type="entry name" value="EGFLAMININ"/>
</dbReference>
<dbReference type="InterPro" id="IPR000742">
    <property type="entry name" value="EGF"/>
</dbReference>
<dbReference type="PROSITE" id="PS51115">
    <property type="entry name" value="LAMININ_IVA"/>
    <property type="match status" value="1"/>
</dbReference>
<dbReference type="Pfam" id="PF00053">
    <property type="entry name" value="EGF_laminin"/>
    <property type="match status" value="4"/>
</dbReference>
<feature type="coiled-coil region" evidence="9">
    <location>
        <begin position="599"/>
        <end position="626"/>
    </location>
</feature>
<reference evidence="12" key="1">
    <citation type="submission" date="2018-07" db="EMBL/GenBank/DDBJ databases">
        <title>Comparative genomics of catfishes provides insights into carnivory and benthic adaptation.</title>
        <authorList>
            <person name="Zhang Y."/>
            <person name="Wang D."/>
            <person name="Peng Z."/>
            <person name="Zheng S."/>
            <person name="Shao F."/>
            <person name="Tao W."/>
        </authorList>
    </citation>
    <scope>NUCLEOTIDE SEQUENCE</scope>
    <source>
        <strain evidence="12">Chongqing</strain>
    </source>
</reference>
<accession>A0AAD5AAG1</accession>
<evidence type="ECO:0000259" key="10">
    <source>
        <dbReference type="PROSITE" id="PS50027"/>
    </source>
</evidence>
<keyword evidence="3" id="KW-0677">Repeat</keyword>
<keyword evidence="9" id="KW-0175">Coiled coil</keyword>
<comment type="subcellular location">
    <subcellularLocation>
        <location evidence="1">Secreted</location>
        <location evidence="1">Extracellular space</location>
        <location evidence="1">Extracellular matrix</location>
        <location evidence="1">Basement membrane</location>
    </subcellularLocation>
</comment>
<evidence type="ECO:0000256" key="2">
    <source>
        <dbReference type="ARBA" id="ARBA00022729"/>
    </source>
</evidence>
<evidence type="ECO:0000256" key="9">
    <source>
        <dbReference type="SAM" id="Coils"/>
    </source>
</evidence>
<keyword evidence="2" id="KW-0732">Signal</keyword>
<organism evidence="12 13">
    <name type="scientific">Silurus asotus</name>
    <name type="common">Amur catfish</name>
    <name type="synonym">Parasilurus asotus</name>
    <dbReference type="NCBI Taxonomy" id="30991"/>
    <lineage>
        <taxon>Eukaryota</taxon>
        <taxon>Metazoa</taxon>
        <taxon>Chordata</taxon>
        <taxon>Craniata</taxon>
        <taxon>Vertebrata</taxon>
        <taxon>Euteleostomi</taxon>
        <taxon>Actinopterygii</taxon>
        <taxon>Neopterygii</taxon>
        <taxon>Teleostei</taxon>
        <taxon>Ostariophysi</taxon>
        <taxon>Siluriformes</taxon>
        <taxon>Siluridae</taxon>
        <taxon>Silurus</taxon>
    </lineage>
</organism>
<keyword evidence="5 8" id="KW-1015">Disulfide bond</keyword>
<dbReference type="GO" id="GO:0009888">
    <property type="term" value="P:tissue development"/>
    <property type="evidence" value="ECO:0007669"/>
    <property type="project" value="TreeGrafter"/>
</dbReference>
<dbReference type="AlphaFoldDB" id="A0AAD5AAG1"/>
<keyword evidence="4" id="KW-0272">Extracellular matrix</keyword>
<gene>
    <name evidence="12" type="ORF">C0J50_4428</name>
</gene>
<protein>
    <submittedName>
        <fullName evidence="12">Laminin subunit gamma-2</fullName>
    </submittedName>
</protein>
<evidence type="ECO:0000256" key="7">
    <source>
        <dbReference type="ARBA" id="ARBA00023292"/>
    </source>
</evidence>
<keyword evidence="13" id="KW-1185">Reference proteome</keyword>
<dbReference type="PROSITE" id="PS00022">
    <property type="entry name" value="EGF_1"/>
    <property type="match status" value="1"/>
</dbReference>
<sequence length="1135" mass="122751">MVDALIQSDFTFMSFIQPSSNGVKGLAQGPQSVSLVWDIIGYQIITTGLNKASSCSCNGNALYCVRDFLGLRCGNCQDNTEGRHCENCKEGYYHQRAGERCLPCFCNPVGSEGAGCDSQGQCVCKRGVQGARCDRCANGSPITSSGCEALQQRTCFCNGHSNECYPARGYSVHNIVSTFDQGMDGWRVVTAPNVSPSQVQFRWSPAHHSVEVMSTDILPAYLSAPAQYLGNQALSYGQTLSFVLRLSRGVRYPSPSDVVLEGAGLKVSAPLGNLRTVIACGKKITYTFRLDEQRNSKWTPQLSALEFQTLLSNITAIKIRVTFGEEGYGYLDDVTLVSARFGPGFPATWVEECRCSAGYEGQFCERCAAGYKRRFPERGGLSQCEPCDPVTGDCYPADETPSEQGCGAGYYSDPENPGACKKCPCPVGFMCLVTPGTLNVKCKCPAGTTGSQCQKCKDGFYGDPLGESGVPRPCQRCHCNGHLDLNAVGNCDRLSGECFKCLNNTTGFQCEKCLEGFFHSKAGTVCQECNCNPKGSIASSCSDQGQCKCKDGFEGQKCFRSTCSSCYDPVKSQIGKYTKKLQQVEALFNEVGTGGADIVAAMENAISTAEEMVKTVAREADALKETEKILNDQLLSIGSSQQKGKGKIQGISKIIENVTGQKRRYQQEVADIQKLISDIKQNLRTAKRNLQLAELPMQDVDPGTDIVSGLVQKASDLAEKHMGEAATVEKTAKNSLLEAEKALALMRTVISGENKVGEQVDGLRTRYEADMAQVDAMNKLAARLSNGAEKESTVALDTLKQISDLGKNLPKAPKDINGLFTTLEGLENSFGSGMAGFMDLQNQAGADQREAEKLMQQLRDAQGVQGKMLARANVAKADADKALALFNNLGSVDQHLEKLKGFETQINSNKALADDALSKLPRISGIIGQAVINNDKTQAILDQMGDYSDALAKLNQLNTSLANIEKMSASFPSSADLLKSVTTLKGDLDVLNIQLDSTSDKLTKEKTNAERERKLAEQVDREASEAYINANNTKGAVGDALKTVNNLLGLLGTPGDLDNKKVADLENAINTSRRSVETELKPRLRELEDKEAQQRAAITRMISDIETILADISNLEHINQTIPSGCFNTPPIERA</sequence>
<dbReference type="EMBL" id="MU563656">
    <property type="protein sequence ID" value="KAI5612696.1"/>
    <property type="molecule type" value="Genomic_DNA"/>
</dbReference>
<evidence type="ECO:0000313" key="13">
    <source>
        <dbReference type="Proteomes" id="UP001205998"/>
    </source>
</evidence>
<evidence type="ECO:0000256" key="6">
    <source>
        <dbReference type="ARBA" id="ARBA00023180"/>
    </source>
</evidence>
<keyword evidence="4" id="KW-0964">Secreted</keyword>
<proteinExistence type="predicted"/>